<sequence>MKEIPYTIASFDNFLKEKKLMASKCQQCSALWLPPRPI</sequence>
<feature type="non-terminal residue" evidence="1">
    <location>
        <position position="38"/>
    </location>
</feature>
<proteinExistence type="predicted"/>
<organism evidence="1">
    <name type="scientific">marine sediment metagenome</name>
    <dbReference type="NCBI Taxonomy" id="412755"/>
    <lineage>
        <taxon>unclassified sequences</taxon>
        <taxon>metagenomes</taxon>
        <taxon>ecological metagenomes</taxon>
    </lineage>
</organism>
<evidence type="ECO:0000313" key="1">
    <source>
        <dbReference type="EMBL" id="GAF86756.1"/>
    </source>
</evidence>
<accession>X0THI0</accession>
<evidence type="ECO:0008006" key="2">
    <source>
        <dbReference type="Google" id="ProtNLM"/>
    </source>
</evidence>
<gene>
    <name evidence="1" type="ORF">S01H1_24973</name>
</gene>
<dbReference type="AlphaFoldDB" id="X0THI0"/>
<dbReference type="EMBL" id="BARS01015045">
    <property type="protein sequence ID" value="GAF86756.1"/>
    <property type="molecule type" value="Genomic_DNA"/>
</dbReference>
<name>X0THI0_9ZZZZ</name>
<dbReference type="Gene3D" id="6.10.30.10">
    <property type="match status" value="1"/>
</dbReference>
<protein>
    <recommendedName>
        <fullName evidence="2">DUF35 domain-containing protein</fullName>
    </recommendedName>
</protein>
<comment type="caution">
    <text evidence="1">The sequence shown here is derived from an EMBL/GenBank/DDBJ whole genome shotgun (WGS) entry which is preliminary data.</text>
</comment>
<reference evidence="1" key="1">
    <citation type="journal article" date="2014" name="Front. Microbiol.">
        <title>High frequency of phylogenetically diverse reductive dehalogenase-homologous genes in deep subseafloor sedimentary metagenomes.</title>
        <authorList>
            <person name="Kawai M."/>
            <person name="Futagami T."/>
            <person name="Toyoda A."/>
            <person name="Takaki Y."/>
            <person name="Nishi S."/>
            <person name="Hori S."/>
            <person name="Arai W."/>
            <person name="Tsubouchi T."/>
            <person name="Morono Y."/>
            <person name="Uchiyama I."/>
            <person name="Ito T."/>
            <person name="Fujiyama A."/>
            <person name="Inagaki F."/>
            <person name="Takami H."/>
        </authorList>
    </citation>
    <scope>NUCLEOTIDE SEQUENCE</scope>
    <source>
        <strain evidence="1">Expedition CK06-06</strain>
    </source>
</reference>